<evidence type="ECO:0000313" key="11">
    <source>
        <dbReference type="Proteomes" id="UP000266615"/>
    </source>
</evidence>
<evidence type="ECO:0000256" key="7">
    <source>
        <dbReference type="PIRSR" id="PIRSR001480-1"/>
    </source>
</evidence>
<feature type="active site" evidence="7">
    <location>
        <position position="288"/>
    </location>
</feature>
<dbReference type="CDD" id="cd07011">
    <property type="entry name" value="cupin_PMI_type_I_N"/>
    <property type="match status" value="1"/>
</dbReference>
<keyword evidence="4 8" id="KW-0479">Metal-binding</keyword>
<feature type="binding site" evidence="8">
    <location>
        <position position="269"/>
    </location>
    <ligand>
        <name>Zn(2+)</name>
        <dbReference type="ChEBI" id="CHEBI:29105"/>
    </ligand>
</feature>
<dbReference type="Gene3D" id="1.10.441.10">
    <property type="entry name" value="Phosphomannose Isomerase, domain 2"/>
    <property type="match status" value="1"/>
</dbReference>
<organism evidence="10 11">
    <name type="scientific">Nesterenkonia natronophila</name>
    <dbReference type="NCBI Taxonomy" id="2174932"/>
    <lineage>
        <taxon>Bacteria</taxon>
        <taxon>Bacillati</taxon>
        <taxon>Actinomycetota</taxon>
        <taxon>Actinomycetes</taxon>
        <taxon>Micrococcales</taxon>
        <taxon>Micrococcaceae</taxon>
        <taxon>Nesterenkonia</taxon>
    </lineage>
</organism>
<comment type="cofactor">
    <cofactor evidence="8">
        <name>Zn(2+)</name>
        <dbReference type="ChEBI" id="CHEBI:29105"/>
    </cofactor>
    <text evidence="8">Binds 1 zinc ion per subunit.</text>
</comment>
<dbReference type="GO" id="GO:0009298">
    <property type="term" value="P:GDP-mannose biosynthetic process"/>
    <property type="evidence" value="ECO:0007669"/>
    <property type="project" value="InterPro"/>
</dbReference>
<keyword evidence="5 8" id="KW-0862">Zinc</keyword>
<sequence>MNTLPSATFTTPGPFPGPGVACPQEAADRVSAVFRMTNPVRHYEWGSRTAVSDLFGWVPSASPQAEIWMGSHPTDPSHLETGEALTDVPFMVKVLSVDTPLSIQAHPALEQAQSGFAAEQAAQIPPNAPERSYRDPQHKPELVFALTEFAALSGFDDSDAVAGRLTQAQRLIAEGDLAIAVEGLSLEILRGDYGAAVRMALEDRTGLLSVAAEELAMRATSVLEPALADTLSRITSHFPGDPSIFVALMLHRVDLAPGQAMYVAPGTLHTYLHGVAVEVQTCSDNVLRGGLTSKRVDVSGLLKILNASPTDPQLLEPLVLAPGADRYVTEAEEFQLTHIDFPAVGPQYRTDNAGPMIVLCTSGSVRAGTAVLCPGDSVYIPVGSTEVFSSEGAQLLIAQPRDVRARSLGAPKAVG</sequence>
<evidence type="ECO:0000313" key="10">
    <source>
        <dbReference type="EMBL" id="RJN32068.1"/>
    </source>
</evidence>
<dbReference type="GO" id="GO:0004476">
    <property type="term" value="F:mannose-6-phosphate isomerase activity"/>
    <property type="evidence" value="ECO:0007669"/>
    <property type="project" value="UniProtKB-EC"/>
</dbReference>
<feature type="binding site" evidence="8">
    <location>
        <position position="106"/>
    </location>
    <ligand>
        <name>Zn(2+)</name>
        <dbReference type="ChEBI" id="CHEBI:29105"/>
    </ligand>
</feature>
<name>A0A3A4F2J6_9MICC</name>
<dbReference type="GO" id="GO:0005975">
    <property type="term" value="P:carbohydrate metabolic process"/>
    <property type="evidence" value="ECO:0007669"/>
    <property type="project" value="InterPro"/>
</dbReference>
<feature type="domain" description="Phosphomannose isomerase type I catalytic" evidence="9">
    <location>
        <begin position="87"/>
        <end position="155"/>
    </location>
</feature>
<dbReference type="GO" id="GO:0005829">
    <property type="term" value="C:cytosol"/>
    <property type="evidence" value="ECO:0007669"/>
    <property type="project" value="TreeGrafter"/>
</dbReference>
<dbReference type="NCBIfam" id="TIGR00218">
    <property type="entry name" value="manA"/>
    <property type="match status" value="1"/>
</dbReference>
<dbReference type="InterPro" id="IPR001250">
    <property type="entry name" value="Man6P_Isoase-1"/>
</dbReference>
<evidence type="ECO:0000259" key="9">
    <source>
        <dbReference type="Pfam" id="PF20511"/>
    </source>
</evidence>
<proteinExistence type="inferred from homology"/>
<evidence type="ECO:0000256" key="6">
    <source>
        <dbReference type="ARBA" id="ARBA00023235"/>
    </source>
</evidence>
<dbReference type="InterPro" id="IPR011051">
    <property type="entry name" value="RmlC_Cupin_sf"/>
</dbReference>
<dbReference type="PRINTS" id="PR00714">
    <property type="entry name" value="MAN6PISMRASE"/>
</dbReference>
<evidence type="ECO:0000256" key="3">
    <source>
        <dbReference type="ARBA" id="ARBA00011956"/>
    </source>
</evidence>
<feature type="binding site" evidence="8">
    <location>
        <position position="141"/>
    </location>
    <ligand>
        <name>Zn(2+)</name>
        <dbReference type="ChEBI" id="CHEBI:29105"/>
    </ligand>
</feature>
<accession>A0A3A4F2J6</accession>
<dbReference type="EMBL" id="QYZP01000002">
    <property type="protein sequence ID" value="RJN32068.1"/>
    <property type="molecule type" value="Genomic_DNA"/>
</dbReference>
<dbReference type="InterPro" id="IPR016305">
    <property type="entry name" value="Mannose-6-P_Isomerase"/>
</dbReference>
<evidence type="ECO:0000256" key="1">
    <source>
        <dbReference type="ARBA" id="ARBA00000757"/>
    </source>
</evidence>
<evidence type="ECO:0000256" key="8">
    <source>
        <dbReference type="PIRSR" id="PIRSR001480-2"/>
    </source>
</evidence>
<dbReference type="Pfam" id="PF20511">
    <property type="entry name" value="PMI_typeI_cat"/>
    <property type="match status" value="2"/>
</dbReference>
<comment type="caution">
    <text evidence="10">The sequence shown here is derived from an EMBL/GenBank/DDBJ whole genome shotgun (WGS) entry which is preliminary data.</text>
</comment>
<dbReference type="AlphaFoldDB" id="A0A3A4F2J6"/>
<keyword evidence="6 10" id="KW-0413">Isomerase</keyword>
<reference evidence="10 11" key="1">
    <citation type="submission" date="2018-09" db="EMBL/GenBank/DDBJ databases">
        <title>Nesterenkonia natronophila sp. nov., an alkaliphilic actinobacteriume isolated from a soda lake, and emended description of the genus Nesterenkonia.</title>
        <authorList>
            <person name="Menes R.J."/>
            <person name="Iriarte A."/>
        </authorList>
    </citation>
    <scope>NUCLEOTIDE SEQUENCE [LARGE SCALE GENOMIC DNA]</scope>
    <source>
        <strain evidence="10 11">M8</strain>
    </source>
</reference>
<dbReference type="EC" id="5.3.1.8" evidence="3"/>
<dbReference type="PANTHER" id="PTHR10309:SF0">
    <property type="entry name" value="MANNOSE-6-PHOSPHATE ISOMERASE"/>
    <property type="match status" value="1"/>
</dbReference>
<evidence type="ECO:0000256" key="2">
    <source>
        <dbReference type="ARBA" id="ARBA00010772"/>
    </source>
</evidence>
<feature type="binding site" evidence="8">
    <location>
        <position position="104"/>
    </location>
    <ligand>
        <name>Zn(2+)</name>
        <dbReference type="ChEBI" id="CHEBI:29105"/>
    </ligand>
</feature>
<dbReference type="Gene3D" id="2.60.120.10">
    <property type="entry name" value="Jelly Rolls"/>
    <property type="match status" value="2"/>
</dbReference>
<protein>
    <recommendedName>
        <fullName evidence="3">mannose-6-phosphate isomerase</fullName>
        <ecNumber evidence="3">5.3.1.8</ecNumber>
    </recommendedName>
</protein>
<dbReference type="GO" id="GO:0008270">
    <property type="term" value="F:zinc ion binding"/>
    <property type="evidence" value="ECO:0007669"/>
    <property type="project" value="InterPro"/>
</dbReference>
<dbReference type="PIRSF" id="PIRSF001480">
    <property type="entry name" value="Mannose-6-phosphate_isomerase"/>
    <property type="match status" value="1"/>
</dbReference>
<gene>
    <name evidence="10" type="primary">manA</name>
    <name evidence="10" type="ORF">D3250_08265</name>
</gene>
<evidence type="ECO:0000256" key="5">
    <source>
        <dbReference type="ARBA" id="ARBA00022833"/>
    </source>
</evidence>
<comment type="similarity">
    <text evidence="2">Belongs to the mannose-6-phosphate isomerase type 1 family.</text>
</comment>
<keyword evidence="11" id="KW-1185">Reference proteome</keyword>
<dbReference type="Proteomes" id="UP000266615">
    <property type="component" value="Unassembled WGS sequence"/>
</dbReference>
<feature type="domain" description="Phosphomannose isomerase type I catalytic" evidence="9">
    <location>
        <begin position="33"/>
        <end position="83"/>
    </location>
</feature>
<dbReference type="SUPFAM" id="SSF51182">
    <property type="entry name" value="RmlC-like cupins"/>
    <property type="match status" value="1"/>
</dbReference>
<dbReference type="InterPro" id="IPR046457">
    <property type="entry name" value="PMI_typeI_cat"/>
</dbReference>
<dbReference type="InterPro" id="IPR014710">
    <property type="entry name" value="RmlC-like_jellyroll"/>
</dbReference>
<comment type="catalytic activity">
    <reaction evidence="1">
        <text>D-mannose 6-phosphate = D-fructose 6-phosphate</text>
        <dbReference type="Rhea" id="RHEA:12356"/>
        <dbReference type="ChEBI" id="CHEBI:58735"/>
        <dbReference type="ChEBI" id="CHEBI:61527"/>
        <dbReference type="EC" id="5.3.1.8"/>
    </reaction>
</comment>
<dbReference type="PANTHER" id="PTHR10309">
    <property type="entry name" value="MANNOSE-6-PHOSPHATE ISOMERASE"/>
    <property type="match status" value="1"/>
</dbReference>
<evidence type="ECO:0000256" key="4">
    <source>
        <dbReference type="ARBA" id="ARBA00022723"/>
    </source>
</evidence>